<dbReference type="EMBL" id="JAIQCV010000012">
    <property type="protein sequence ID" value="KAH1039401.1"/>
    <property type="molecule type" value="Genomic_DNA"/>
</dbReference>
<keyword evidence="2" id="KW-1185">Reference proteome</keyword>
<evidence type="ECO:0000313" key="2">
    <source>
        <dbReference type="Proteomes" id="UP000828251"/>
    </source>
</evidence>
<proteinExistence type="predicted"/>
<accession>A0A9D3ZJ54</accession>
<protein>
    <submittedName>
        <fullName evidence="1">Uncharacterized protein</fullName>
    </submittedName>
</protein>
<evidence type="ECO:0000313" key="1">
    <source>
        <dbReference type="EMBL" id="KAH1039401.1"/>
    </source>
</evidence>
<dbReference type="AlphaFoldDB" id="A0A9D3ZJ54"/>
<name>A0A9D3ZJ54_9ROSI</name>
<gene>
    <name evidence="1" type="ORF">J1N35_041144</name>
</gene>
<comment type="caution">
    <text evidence="1">The sequence shown here is derived from an EMBL/GenBank/DDBJ whole genome shotgun (WGS) entry which is preliminary data.</text>
</comment>
<reference evidence="1 2" key="1">
    <citation type="journal article" date="2021" name="Plant Biotechnol. J.">
        <title>Multi-omics assisted identification of the key and species-specific regulatory components of drought-tolerant mechanisms in Gossypium stocksii.</title>
        <authorList>
            <person name="Yu D."/>
            <person name="Ke L."/>
            <person name="Zhang D."/>
            <person name="Wu Y."/>
            <person name="Sun Y."/>
            <person name="Mei J."/>
            <person name="Sun J."/>
            <person name="Sun Y."/>
        </authorList>
    </citation>
    <scope>NUCLEOTIDE SEQUENCE [LARGE SCALE GENOMIC DNA]</scope>
    <source>
        <strain evidence="2">cv. E1</strain>
        <tissue evidence="1">Leaf</tissue>
    </source>
</reference>
<sequence length="97" mass="10364">MKGVARALFSGSVTAYDVDVAEANTVKAMRPCSLQAMSTDIDKELLKAGKVIFLVADRKGNEMEINTSQRHIGLHNPTLSSGTSADLGLRMTTILSP</sequence>
<dbReference type="Proteomes" id="UP000828251">
    <property type="component" value="Unassembled WGS sequence"/>
</dbReference>
<organism evidence="1 2">
    <name type="scientific">Gossypium stocksii</name>
    <dbReference type="NCBI Taxonomy" id="47602"/>
    <lineage>
        <taxon>Eukaryota</taxon>
        <taxon>Viridiplantae</taxon>
        <taxon>Streptophyta</taxon>
        <taxon>Embryophyta</taxon>
        <taxon>Tracheophyta</taxon>
        <taxon>Spermatophyta</taxon>
        <taxon>Magnoliopsida</taxon>
        <taxon>eudicotyledons</taxon>
        <taxon>Gunneridae</taxon>
        <taxon>Pentapetalae</taxon>
        <taxon>rosids</taxon>
        <taxon>malvids</taxon>
        <taxon>Malvales</taxon>
        <taxon>Malvaceae</taxon>
        <taxon>Malvoideae</taxon>
        <taxon>Gossypium</taxon>
    </lineage>
</organism>